<dbReference type="AlphaFoldDB" id="A0A212U5J9"/>
<dbReference type="NCBIfam" id="TIGR03083">
    <property type="entry name" value="maleylpyruvate isomerase family mycothiol-dependent enzyme"/>
    <property type="match status" value="1"/>
</dbReference>
<dbReference type="RefSeq" id="WP_012801963.1">
    <property type="nucleotide sequence ID" value="NZ_FYEZ01000003.1"/>
</dbReference>
<accession>A0A212U5J9</accession>
<keyword evidence="3" id="KW-1185">Reference proteome</keyword>
<protein>
    <submittedName>
        <fullName evidence="2">TIGR03086 family protein</fullName>
    </submittedName>
</protein>
<dbReference type="InterPro" id="IPR017517">
    <property type="entry name" value="Maleyloyr_isom"/>
</dbReference>
<feature type="domain" description="Mycothiol-dependent maleylpyruvate isomerase metal-binding" evidence="1">
    <location>
        <begin position="18"/>
        <end position="141"/>
    </location>
</feature>
<reference evidence="2 3" key="1">
    <citation type="submission" date="2017-06" db="EMBL/GenBank/DDBJ databases">
        <authorList>
            <person name="Kim H.J."/>
            <person name="Triplett B.A."/>
        </authorList>
    </citation>
    <scope>NUCLEOTIDE SEQUENCE [LARGE SCALE GENOMIC DNA]</scope>
    <source>
        <strain evidence="2 3">DSM 22179</strain>
    </source>
</reference>
<evidence type="ECO:0000259" key="1">
    <source>
        <dbReference type="Pfam" id="PF11716"/>
    </source>
</evidence>
<dbReference type="Pfam" id="PF11716">
    <property type="entry name" value="MDMPI_N"/>
    <property type="match status" value="1"/>
</dbReference>
<proteinExistence type="predicted"/>
<organism evidence="2 3">
    <name type="scientific">Kytococcus aerolatus</name>
    <dbReference type="NCBI Taxonomy" id="592308"/>
    <lineage>
        <taxon>Bacteria</taxon>
        <taxon>Bacillati</taxon>
        <taxon>Actinomycetota</taxon>
        <taxon>Actinomycetes</taxon>
        <taxon>Micrococcales</taxon>
        <taxon>Kytococcaceae</taxon>
        <taxon>Kytococcus</taxon>
    </lineage>
</organism>
<dbReference type="Gene3D" id="1.20.120.450">
    <property type="entry name" value="dinb family like domain"/>
    <property type="match status" value="1"/>
</dbReference>
<dbReference type="NCBIfam" id="TIGR03086">
    <property type="entry name" value="TIGR03086 family metal-binding protein"/>
    <property type="match status" value="1"/>
</dbReference>
<dbReference type="Proteomes" id="UP000198122">
    <property type="component" value="Unassembled WGS sequence"/>
</dbReference>
<dbReference type="GO" id="GO:0046872">
    <property type="term" value="F:metal ion binding"/>
    <property type="evidence" value="ECO:0007669"/>
    <property type="project" value="InterPro"/>
</dbReference>
<dbReference type="InterPro" id="IPR024344">
    <property type="entry name" value="MDMPI_metal-binding"/>
</dbReference>
<dbReference type="OrthoDB" id="5185819at2"/>
<dbReference type="SUPFAM" id="SSF109854">
    <property type="entry name" value="DinB/YfiT-like putative metalloenzymes"/>
    <property type="match status" value="1"/>
</dbReference>
<name>A0A212U5J9_9MICO</name>
<dbReference type="InterPro" id="IPR017520">
    <property type="entry name" value="CHP03086"/>
</dbReference>
<dbReference type="InterPro" id="IPR034660">
    <property type="entry name" value="DinB/YfiT-like"/>
</dbReference>
<evidence type="ECO:0000313" key="3">
    <source>
        <dbReference type="Proteomes" id="UP000198122"/>
    </source>
</evidence>
<dbReference type="EMBL" id="FYEZ01000003">
    <property type="protein sequence ID" value="SNC73420.1"/>
    <property type="molecule type" value="Genomic_DNA"/>
</dbReference>
<evidence type="ECO:0000313" key="2">
    <source>
        <dbReference type="EMBL" id="SNC73420.1"/>
    </source>
</evidence>
<sequence length="196" mass="21147">MTAPAPATSRQAIDLLPESARAFGVVLERLDDGVWGRPTPCAEWSVRDVVNHVVAEHLWVPHLLRGESLQEVGDRYDGNVLGDSPAQARRAWQMAMLGSLQAWAQVDDAEQLVAFSGGEHPAGEYAHQMLVDLVVHAWDVAQGGGVAVPVITDAVGVAFAYEKPRVADHRAAGIFAPPTRPRSDHPMDQLVALLGR</sequence>
<gene>
    <name evidence="2" type="ORF">SAMN05445756_1956</name>
</gene>